<dbReference type="InterPro" id="IPR008254">
    <property type="entry name" value="Flavodoxin/NO_synth"/>
</dbReference>
<evidence type="ECO:0000256" key="1">
    <source>
        <dbReference type="ARBA" id="ARBA00022630"/>
    </source>
</evidence>
<dbReference type="Proteomes" id="UP000823631">
    <property type="component" value="Unassembled WGS sequence"/>
</dbReference>
<dbReference type="GO" id="GO:0010181">
    <property type="term" value="F:FMN binding"/>
    <property type="evidence" value="ECO:0007669"/>
    <property type="project" value="InterPro"/>
</dbReference>
<reference evidence="5" key="1">
    <citation type="submission" date="2020-10" db="EMBL/GenBank/DDBJ databases">
        <authorList>
            <person name="Gilroy R."/>
        </authorList>
    </citation>
    <scope>NUCLEOTIDE SEQUENCE</scope>
    <source>
        <strain evidence="5">17213</strain>
    </source>
</reference>
<dbReference type="Gene3D" id="3.40.50.360">
    <property type="match status" value="1"/>
</dbReference>
<dbReference type="Pfam" id="PF12682">
    <property type="entry name" value="Flavodoxin_4"/>
    <property type="match status" value="1"/>
</dbReference>
<dbReference type="InterPro" id="IPR029039">
    <property type="entry name" value="Flavoprotein-like_sf"/>
</dbReference>
<dbReference type="SUPFAM" id="SSF52218">
    <property type="entry name" value="Flavoproteins"/>
    <property type="match status" value="1"/>
</dbReference>
<evidence type="ECO:0000313" key="6">
    <source>
        <dbReference type="Proteomes" id="UP000823631"/>
    </source>
</evidence>
<comment type="caution">
    <text evidence="5">The sequence shown here is derived from an EMBL/GenBank/DDBJ whole genome shotgun (WGS) entry which is preliminary data.</text>
</comment>
<evidence type="ECO:0000259" key="4">
    <source>
        <dbReference type="Pfam" id="PF12682"/>
    </source>
</evidence>
<feature type="signal peptide" evidence="3">
    <location>
        <begin position="1"/>
        <end position="35"/>
    </location>
</feature>
<gene>
    <name evidence="5" type="ORF">IAB19_02865</name>
</gene>
<keyword evidence="1" id="KW-0285">Flavoprotein</keyword>
<keyword evidence="3" id="KW-0732">Signal</keyword>
<keyword evidence="2" id="KW-0288">FMN</keyword>
<protein>
    <recommendedName>
        <fullName evidence="4">Flavodoxin-like domain-containing protein</fullName>
    </recommendedName>
</protein>
<feature type="domain" description="Flavodoxin-like" evidence="4">
    <location>
        <begin position="80"/>
        <end position="195"/>
    </location>
</feature>
<dbReference type="PANTHER" id="PTHR39201">
    <property type="entry name" value="EXPORTED PROTEIN-RELATED"/>
    <property type="match status" value="1"/>
</dbReference>
<evidence type="ECO:0000256" key="2">
    <source>
        <dbReference type="ARBA" id="ARBA00022643"/>
    </source>
</evidence>
<name>A0A9D9DBA1_9GAMM</name>
<feature type="non-terminal residue" evidence="5">
    <location>
        <position position="205"/>
    </location>
</feature>
<sequence length="205" mass="22038">MGKHLQESIMHQVKTLAAAAALLCSTALSSPAVWAAEDAAQGAEHNILIAYFTWADNTTAADPASVDVDATTSASLLVPGNAARLAAWIQEEVGGTLYSIKVTEPYSSDYNICLDRAADERDHGIRPEIEPGPENFNSFDIVFLGYPNWWYSLPMAVESFVAEHDFSGKTVIPFCTHGTGGLARSLIDLEALLPEDCTLLKPIGI</sequence>
<organism evidence="5 6">
    <name type="scientific">Candidatus Avisuccinivibrio stercorigallinarum</name>
    <dbReference type="NCBI Taxonomy" id="2840704"/>
    <lineage>
        <taxon>Bacteria</taxon>
        <taxon>Pseudomonadati</taxon>
        <taxon>Pseudomonadota</taxon>
        <taxon>Gammaproteobacteria</taxon>
        <taxon>Aeromonadales</taxon>
        <taxon>Succinivibrionaceae</taxon>
        <taxon>Succinivibrionaceae incertae sedis</taxon>
        <taxon>Candidatus Avisuccinivibrio</taxon>
    </lineage>
</organism>
<dbReference type="PANTHER" id="PTHR39201:SF1">
    <property type="entry name" value="FLAVODOXIN-LIKE DOMAIN-CONTAINING PROTEIN"/>
    <property type="match status" value="1"/>
</dbReference>
<evidence type="ECO:0000313" key="5">
    <source>
        <dbReference type="EMBL" id="MBO8415305.1"/>
    </source>
</evidence>
<dbReference type="EMBL" id="JADINH010000054">
    <property type="protein sequence ID" value="MBO8415305.1"/>
    <property type="molecule type" value="Genomic_DNA"/>
</dbReference>
<evidence type="ECO:0000256" key="3">
    <source>
        <dbReference type="SAM" id="SignalP"/>
    </source>
</evidence>
<reference evidence="5" key="2">
    <citation type="journal article" date="2021" name="PeerJ">
        <title>Extensive microbial diversity within the chicken gut microbiome revealed by metagenomics and culture.</title>
        <authorList>
            <person name="Gilroy R."/>
            <person name="Ravi A."/>
            <person name="Getino M."/>
            <person name="Pursley I."/>
            <person name="Horton D.L."/>
            <person name="Alikhan N.F."/>
            <person name="Baker D."/>
            <person name="Gharbi K."/>
            <person name="Hall N."/>
            <person name="Watson M."/>
            <person name="Adriaenssens E.M."/>
            <person name="Foster-Nyarko E."/>
            <person name="Jarju S."/>
            <person name="Secka A."/>
            <person name="Antonio M."/>
            <person name="Oren A."/>
            <person name="Chaudhuri R.R."/>
            <person name="La Ragione R."/>
            <person name="Hildebrand F."/>
            <person name="Pallen M.J."/>
        </authorList>
    </citation>
    <scope>NUCLEOTIDE SEQUENCE</scope>
    <source>
        <strain evidence="5">17213</strain>
    </source>
</reference>
<accession>A0A9D9DBA1</accession>
<proteinExistence type="predicted"/>
<feature type="chain" id="PRO_5038451039" description="Flavodoxin-like domain-containing protein" evidence="3">
    <location>
        <begin position="36"/>
        <end position="205"/>
    </location>
</feature>
<dbReference type="AlphaFoldDB" id="A0A9D9DBA1"/>